<accession>A0A1H4S2J4</accession>
<gene>
    <name evidence="1" type="ORF">SAMN05444171_1278</name>
</gene>
<reference evidence="1 2" key="1">
    <citation type="submission" date="2016-10" db="EMBL/GenBank/DDBJ databases">
        <authorList>
            <person name="de Groot N.N."/>
        </authorList>
    </citation>
    <scope>NUCLEOTIDE SEQUENCE [LARGE SCALE GENOMIC DNA]</scope>
    <source>
        <strain evidence="1 2">GAS522</strain>
    </source>
</reference>
<dbReference type="EMBL" id="FNTI01000001">
    <property type="protein sequence ID" value="SEC38373.1"/>
    <property type="molecule type" value="Genomic_DNA"/>
</dbReference>
<proteinExistence type="predicted"/>
<sequence length="66" mass="7659">MFRRRLHREMLQCSLPEVIRISFAVGRPVKNFLSDLFHPGLCDGRGEAHYRLVEGFGHCGNRFLSK</sequence>
<organism evidence="1 2">
    <name type="scientific">Bradyrhizobium lablabi</name>
    <dbReference type="NCBI Taxonomy" id="722472"/>
    <lineage>
        <taxon>Bacteria</taxon>
        <taxon>Pseudomonadati</taxon>
        <taxon>Pseudomonadota</taxon>
        <taxon>Alphaproteobacteria</taxon>
        <taxon>Hyphomicrobiales</taxon>
        <taxon>Nitrobacteraceae</taxon>
        <taxon>Bradyrhizobium</taxon>
    </lineage>
</organism>
<protein>
    <submittedName>
        <fullName evidence="1">Uncharacterized protein</fullName>
    </submittedName>
</protein>
<dbReference type="Proteomes" id="UP000183208">
    <property type="component" value="Unassembled WGS sequence"/>
</dbReference>
<name>A0A1H4S2J4_9BRAD</name>
<evidence type="ECO:0000313" key="2">
    <source>
        <dbReference type="Proteomes" id="UP000183208"/>
    </source>
</evidence>
<evidence type="ECO:0000313" key="1">
    <source>
        <dbReference type="EMBL" id="SEC38373.1"/>
    </source>
</evidence>
<dbReference type="AlphaFoldDB" id="A0A1H4S2J4"/>